<proteinExistence type="predicted"/>
<dbReference type="GO" id="GO:0033328">
    <property type="term" value="F:peroxisome membrane targeting sequence binding"/>
    <property type="evidence" value="ECO:0007669"/>
    <property type="project" value="TreeGrafter"/>
</dbReference>
<dbReference type="PANTHER" id="PTHR12774">
    <property type="entry name" value="PEROXISOMAL BIOGENESIS FACTOR 19"/>
    <property type="match status" value="1"/>
</dbReference>
<evidence type="ECO:0000313" key="2">
    <source>
        <dbReference type="EMBL" id="KIM80230.1"/>
    </source>
</evidence>
<feature type="compositionally biased region" description="Pro residues" evidence="1">
    <location>
        <begin position="60"/>
        <end position="69"/>
    </location>
</feature>
<feature type="compositionally biased region" description="Acidic residues" evidence="1">
    <location>
        <begin position="7"/>
        <end position="19"/>
    </location>
</feature>
<feature type="compositionally biased region" description="Low complexity" evidence="1">
    <location>
        <begin position="70"/>
        <end position="82"/>
    </location>
</feature>
<feature type="compositionally biased region" description="Basic and acidic residues" evidence="1">
    <location>
        <begin position="122"/>
        <end position="137"/>
    </location>
</feature>
<dbReference type="STRING" id="765440.A0A0C3F6G4"/>
<dbReference type="InterPro" id="IPR006708">
    <property type="entry name" value="Pex19"/>
</dbReference>
<dbReference type="Pfam" id="PF04614">
    <property type="entry name" value="Pex19"/>
    <property type="match status" value="1"/>
</dbReference>
<dbReference type="InParanoid" id="A0A0C3F6G4"/>
<accession>A0A0C3F6G4</accession>
<evidence type="ECO:0000313" key="3">
    <source>
        <dbReference type="Proteomes" id="UP000054166"/>
    </source>
</evidence>
<reference evidence="2 3" key="1">
    <citation type="submission" date="2014-04" db="EMBL/GenBank/DDBJ databases">
        <authorList>
            <consortium name="DOE Joint Genome Institute"/>
            <person name="Kuo A."/>
            <person name="Tarkka M."/>
            <person name="Buscot F."/>
            <person name="Kohler A."/>
            <person name="Nagy L.G."/>
            <person name="Floudas D."/>
            <person name="Copeland A."/>
            <person name="Barry K.W."/>
            <person name="Cichocki N."/>
            <person name="Veneault-Fourrey C."/>
            <person name="LaButti K."/>
            <person name="Lindquist E.A."/>
            <person name="Lipzen A."/>
            <person name="Lundell T."/>
            <person name="Morin E."/>
            <person name="Murat C."/>
            <person name="Sun H."/>
            <person name="Tunlid A."/>
            <person name="Henrissat B."/>
            <person name="Grigoriev I.V."/>
            <person name="Hibbett D.S."/>
            <person name="Martin F."/>
            <person name="Nordberg H.P."/>
            <person name="Cantor M.N."/>
            <person name="Hua S.X."/>
        </authorList>
    </citation>
    <scope>NUCLEOTIDE SEQUENCE [LARGE SCALE GENOMIC DNA]</scope>
    <source>
        <strain evidence="2 3">F 1598</strain>
    </source>
</reference>
<protein>
    <recommendedName>
        <fullName evidence="4">Pex19-domain-containing protein</fullName>
    </recommendedName>
</protein>
<feature type="compositionally biased region" description="Basic and acidic residues" evidence="1">
    <location>
        <begin position="173"/>
        <end position="191"/>
    </location>
</feature>
<evidence type="ECO:0000256" key="1">
    <source>
        <dbReference type="SAM" id="MobiDB-lite"/>
    </source>
</evidence>
<feature type="region of interest" description="Disordered" evidence="1">
    <location>
        <begin position="1"/>
        <end position="225"/>
    </location>
</feature>
<dbReference type="Proteomes" id="UP000054166">
    <property type="component" value="Unassembled WGS sequence"/>
</dbReference>
<dbReference type="HOGENOM" id="CLU_043063_0_0_1"/>
<organism evidence="2 3">
    <name type="scientific">Piloderma croceum (strain F 1598)</name>
    <dbReference type="NCBI Taxonomy" id="765440"/>
    <lineage>
        <taxon>Eukaryota</taxon>
        <taxon>Fungi</taxon>
        <taxon>Dikarya</taxon>
        <taxon>Basidiomycota</taxon>
        <taxon>Agaricomycotina</taxon>
        <taxon>Agaricomycetes</taxon>
        <taxon>Agaricomycetidae</taxon>
        <taxon>Atheliales</taxon>
        <taxon>Atheliaceae</taxon>
        <taxon>Piloderma</taxon>
    </lineage>
</organism>
<keyword evidence="3" id="KW-1185">Reference proteome</keyword>
<dbReference type="EMBL" id="KN833005">
    <property type="protein sequence ID" value="KIM80230.1"/>
    <property type="molecule type" value="Genomic_DNA"/>
</dbReference>
<dbReference type="PANTHER" id="PTHR12774:SF2">
    <property type="entry name" value="PEROXISOMAL BIOGENESIS FACTOR 19"/>
    <property type="match status" value="1"/>
</dbReference>
<feature type="compositionally biased region" description="Low complexity" evidence="1">
    <location>
        <begin position="48"/>
        <end position="59"/>
    </location>
</feature>
<sequence>MPAPRADDDDDLDDLDDVLDQFTPPPTKPFTSTSASHYALSQPPPPKKSTSTSTSTSTTSPPPAPPPTATIPASTFPTTSPPDDILDDDLNSEFAKELQKGMESLMREMGGLGVGGEVGVEEGGKKSEKEEDQERAFRAAWEAMLVEGMDGMVASPPSSSSAPAPAPGASEVPAKEKGKGKEPAEGTDPSKQDFQAGIRAAFEKLKSSESGLKSDDAQAQPTSTDPLEAFLNQLNAADGEGGEGEENEEAFLNQLNAADGEGGEGEENEEEIQNMLEMMMSSLMSKEVLYEPLKELADKFPPYLTTHSATLPPADKHRYEQQLDRIRRILGVFEEDGYTDEGGGAGGRVVELMGEMQSFGTPPTEIMGDLPPGFGVGPDGMPQIPEGCCVS</sequence>
<dbReference type="InterPro" id="IPR038322">
    <property type="entry name" value="Pex19_C_sf"/>
</dbReference>
<dbReference type="OrthoDB" id="21292at2759"/>
<dbReference type="Gene3D" id="1.20.120.900">
    <property type="entry name" value="Pex19, mPTS binding domain"/>
    <property type="match status" value="1"/>
</dbReference>
<gene>
    <name evidence="2" type="ORF">PILCRDRAFT_9776</name>
</gene>
<reference evidence="3" key="2">
    <citation type="submission" date="2015-01" db="EMBL/GenBank/DDBJ databases">
        <title>Evolutionary Origins and Diversification of the Mycorrhizal Mutualists.</title>
        <authorList>
            <consortium name="DOE Joint Genome Institute"/>
            <consortium name="Mycorrhizal Genomics Consortium"/>
            <person name="Kohler A."/>
            <person name="Kuo A."/>
            <person name="Nagy L.G."/>
            <person name="Floudas D."/>
            <person name="Copeland A."/>
            <person name="Barry K.W."/>
            <person name="Cichocki N."/>
            <person name="Veneault-Fourrey C."/>
            <person name="LaButti K."/>
            <person name="Lindquist E.A."/>
            <person name="Lipzen A."/>
            <person name="Lundell T."/>
            <person name="Morin E."/>
            <person name="Murat C."/>
            <person name="Riley R."/>
            <person name="Ohm R."/>
            <person name="Sun H."/>
            <person name="Tunlid A."/>
            <person name="Henrissat B."/>
            <person name="Grigoriev I.V."/>
            <person name="Hibbett D.S."/>
            <person name="Martin F."/>
        </authorList>
    </citation>
    <scope>NUCLEOTIDE SEQUENCE [LARGE SCALE GENOMIC DNA]</scope>
    <source>
        <strain evidence="3">F 1598</strain>
    </source>
</reference>
<name>A0A0C3F6G4_PILCF</name>
<evidence type="ECO:0008006" key="4">
    <source>
        <dbReference type="Google" id="ProtNLM"/>
    </source>
</evidence>
<dbReference type="GO" id="GO:0045046">
    <property type="term" value="P:protein import into peroxisome membrane"/>
    <property type="evidence" value="ECO:0007669"/>
    <property type="project" value="TreeGrafter"/>
</dbReference>
<feature type="compositionally biased region" description="Basic and acidic residues" evidence="1">
    <location>
        <begin position="201"/>
        <end position="216"/>
    </location>
</feature>
<dbReference type="GO" id="GO:0005778">
    <property type="term" value="C:peroxisomal membrane"/>
    <property type="evidence" value="ECO:0007669"/>
    <property type="project" value="TreeGrafter"/>
</dbReference>
<feature type="compositionally biased region" description="Low complexity" evidence="1">
    <location>
        <begin position="154"/>
        <end position="172"/>
    </location>
</feature>
<dbReference type="AlphaFoldDB" id="A0A0C3F6G4"/>